<dbReference type="Proteomes" id="UP001549320">
    <property type="component" value="Unassembled WGS sequence"/>
</dbReference>
<keyword evidence="1" id="KW-0472">Membrane</keyword>
<name>A0ABV2QDM1_9BURK</name>
<comment type="caution">
    <text evidence="2">The sequence shown here is derived from an EMBL/GenBank/DDBJ whole genome shotgun (WGS) entry which is preliminary data.</text>
</comment>
<proteinExistence type="predicted"/>
<sequence length="213" mass="22944">MNQAAAETPAVERRTARSAWLLFAPPFAAAGLQWWLGTLSQKDTTPLQALKAANSPGEGSVRSLMLQASEPFLWALAGVVLTVLIARWSWRRFGSAKVVRVSSCLWILLWAAAALAIVYLYLNRSGREAIPARTATVLQARPQQASERGVGGAVVLVRVPELAAPQSVLLEEADPGRMPPGTPVTLSLAKGKFSGLYVTDWRIEAPLPAPRQP</sequence>
<keyword evidence="3" id="KW-1185">Reference proteome</keyword>
<reference evidence="2 3" key="1">
    <citation type="submission" date="2024-06" db="EMBL/GenBank/DDBJ databases">
        <title>Sorghum-associated microbial communities from plants grown in Nebraska, USA.</title>
        <authorList>
            <person name="Schachtman D."/>
        </authorList>
    </citation>
    <scope>NUCLEOTIDE SEQUENCE [LARGE SCALE GENOMIC DNA]</scope>
    <source>
        <strain evidence="2 3">2709</strain>
    </source>
</reference>
<evidence type="ECO:0000313" key="3">
    <source>
        <dbReference type="Proteomes" id="UP001549320"/>
    </source>
</evidence>
<evidence type="ECO:0000256" key="1">
    <source>
        <dbReference type="SAM" id="Phobius"/>
    </source>
</evidence>
<keyword evidence="1" id="KW-0812">Transmembrane</keyword>
<keyword evidence="1" id="KW-1133">Transmembrane helix</keyword>
<feature type="transmembrane region" description="Helical" evidence="1">
    <location>
        <begin position="72"/>
        <end position="90"/>
    </location>
</feature>
<evidence type="ECO:0000313" key="2">
    <source>
        <dbReference type="EMBL" id="MET4579003.1"/>
    </source>
</evidence>
<feature type="transmembrane region" description="Helical" evidence="1">
    <location>
        <begin position="19"/>
        <end position="36"/>
    </location>
</feature>
<feature type="transmembrane region" description="Helical" evidence="1">
    <location>
        <begin position="102"/>
        <end position="122"/>
    </location>
</feature>
<gene>
    <name evidence="2" type="ORF">ABIE13_004126</name>
</gene>
<dbReference type="EMBL" id="JBEPSH010000008">
    <property type="protein sequence ID" value="MET4579003.1"/>
    <property type="molecule type" value="Genomic_DNA"/>
</dbReference>
<dbReference type="RefSeq" id="WP_354446717.1">
    <property type="nucleotide sequence ID" value="NZ_JBEPSH010000008.1"/>
</dbReference>
<protein>
    <submittedName>
        <fullName evidence="2">Uncharacterized protein</fullName>
    </submittedName>
</protein>
<accession>A0ABV2QDM1</accession>
<organism evidence="2 3">
    <name type="scientific">Ottowia thiooxydans</name>
    <dbReference type="NCBI Taxonomy" id="219182"/>
    <lineage>
        <taxon>Bacteria</taxon>
        <taxon>Pseudomonadati</taxon>
        <taxon>Pseudomonadota</taxon>
        <taxon>Betaproteobacteria</taxon>
        <taxon>Burkholderiales</taxon>
        <taxon>Comamonadaceae</taxon>
        <taxon>Ottowia</taxon>
    </lineage>
</organism>